<dbReference type="GO" id="GO:0017053">
    <property type="term" value="C:transcription repressor complex"/>
    <property type="evidence" value="ECO:0007669"/>
    <property type="project" value="InterPro"/>
</dbReference>
<dbReference type="HOGENOM" id="CLU_013763_1_0_1"/>
<dbReference type="GO" id="GO:0005654">
    <property type="term" value="C:nucleoplasm"/>
    <property type="evidence" value="ECO:0007669"/>
    <property type="project" value="TreeGrafter"/>
</dbReference>
<reference evidence="8" key="1">
    <citation type="submission" date="2011-08" db="EMBL/GenBank/DDBJ databases">
        <authorList>
            <person name="Rombauts S."/>
        </authorList>
    </citation>
    <scope>NUCLEOTIDE SEQUENCE</scope>
    <source>
        <strain evidence="8">London</strain>
    </source>
</reference>
<dbReference type="SMART" id="SM01135">
    <property type="entry name" value="DIRP"/>
    <property type="match status" value="1"/>
</dbReference>
<evidence type="ECO:0000256" key="5">
    <source>
        <dbReference type="SAM" id="MobiDB-lite"/>
    </source>
</evidence>
<organism evidence="7 8">
    <name type="scientific">Tetranychus urticae</name>
    <name type="common">Two-spotted spider mite</name>
    <dbReference type="NCBI Taxonomy" id="32264"/>
    <lineage>
        <taxon>Eukaryota</taxon>
        <taxon>Metazoa</taxon>
        <taxon>Ecdysozoa</taxon>
        <taxon>Arthropoda</taxon>
        <taxon>Chelicerata</taxon>
        <taxon>Arachnida</taxon>
        <taxon>Acari</taxon>
        <taxon>Acariformes</taxon>
        <taxon>Trombidiformes</taxon>
        <taxon>Prostigmata</taxon>
        <taxon>Eleutherengona</taxon>
        <taxon>Raphignathae</taxon>
        <taxon>Tetranychoidea</taxon>
        <taxon>Tetranychidae</taxon>
        <taxon>Tetranychus</taxon>
    </lineage>
</organism>
<keyword evidence="3" id="KW-0539">Nucleus</keyword>
<dbReference type="InterPro" id="IPR010561">
    <property type="entry name" value="LIN-9/ALY1"/>
</dbReference>
<feature type="compositionally biased region" description="Polar residues" evidence="5">
    <location>
        <begin position="228"/>
        <end position="248"/>
    </location>
</feature>
<dbReference type="GO" id="GO:0051726">
    <property type="term" value="P:regulation of cell cycle"/>
    <property type="evidence" value="ECO:0007669"/>
    <property type="project" value="TreeGrafter"/>
</dbReference>
<dbReference type="PANTHER" id="PTHR21689">
    <property type="entry name" value="LIN-9"/>
    <property type="match status" value="1"/>
</dbReference>
<dbReference type="GO" id="GO:0003677">
    <property type="term" value="F:DNA binding"/>
    <property type="evidence" value="ECO:0007669"/>
    <property type="project" value="TreeGrafter"/>
</dbReference>
<name>T1KFJ4_TETUR</name>
<dbReference type="Proteomes" id="UP000015104">
    <property type="component" value="Unassembled WGS sequence"/>
</dbReference>
<dbReference type="InterPro" id="IPR045831">
    <property type="entry name" value="LIN9_C"/>
</dbReference>
<proteinExistence type="inferred from homology"/>
<keyword evidence="4" id="KW-0175">Coiled coil</keyword>
<dbReference type="KEGG" id="tut:107363406"/>
<evidence type="ECO:0000256" key="4">
    <source>
        <dbReference type="SAM" id="Coils"/>
    </source>
</evidence>
<dbReference type="PANTHER" id="PTHR21689:SF2">
    <property type="entry name" value="PROTEIN LIN-9 HOMOLOG"/>
    <property type="match status" value="1"/>
</dbReference>
<dbReference type="InterPro" id="IPR033471">
    <property type="entry name" value="DIRP"/>
</dbReference>
<dbReference type="AlphaFoldDB" id="T1KFJ4"/>
<gene>
    <name evidence="7" type="primary">107363406</name>
</gene>
<accession>T1KFJ4</accession>
<feature type="coiled-coil region" evidence="4">
    <location>
        <begin position="397"/>
        <end position="424"/>
    </location>
</feature>
<dbReference type="EnsemblMetazoa" id="tetur10g03350.1">
    <property type="protein sequence ID" value="tetur10g03350.1"/>
    <property type="gene ID" value="tetur10g03350"/>
</dbReference>
<evidence type="ECO:0000259" key="6">
    <source>
        <dbReference type="SMART" id="SM01135"/>
    </source>
</evidence>
<evidence type="ECO:0000256" key="3">
    <source>
        <dbReference type="ARBA" id="ARBA00023242"/>
    </source>
</evidence>
<evidence type="ECO:0000256" key="1">
    <source>
        <dbReference type="ARBA" id="ARBA00004123"/>
    </source>
</evidence>
<dbReference type="OrthoDB" id="2339771at2759"/>
<reference evidence="7" key="2">
    <citation type="submission" date="2015-06" db="UniProtKB">
        <authorList>
            <consortium name="EnsemblMetazoa"/>
        </authorList>
    </citation>
    <scope>IDENTIFICATION</scope>
</reference>
<dbReference type="eggNOG" id="KOG1019">
    <property type="taxonomic scope" value="Eukaryota"/>
</dbReference>
<evidence type="ECO:0000313" key="7">
    <source>
        <dbReference type="EnsemblMetazoa" id="tetur10g03350.1"/>
    </source>
</evidence>
<dbReference type="EMBL" id="CAEY01000037">
    <property type="status" value="NOT_ANNOTATED_CDS"/>
    <property type="molecule type" value="Genomic_DNA"/>
</dbReference>
<feature type="region of interest" description="Disordered" evidence="5">
    <location>
        <begin position="227"/>
        <end position="248"/>
    </location>
</feature>
<dbReference type="STRING" id="32264.T1KFJ4"/>
<dbReference type="GO" id="GO:0006357">
    <property type="term" value="P:regulation of transcription by RNA polymerase II"/>
    <property type="evidence" value="ECO:0007669"/>
    <property type="project" value="TreeGrafter"/>
</dbReference>
<evidence type="ECO:0000256" key="2">
    <source>
        <dbReference type="ARBA" id="ARBA00006732"/>
    </source>
</evidence>
<dbReference type="OMA" id="KEEMIPP"/>
<evidence type="ECO:0000313" key="8">
    <source>
        <dbReference type="Proteomes" id="UP000015104"/>
    </source>
</evidence>
<protein>
    <recommendedName>
        <fullName evidence="6">DIRP domain-containing protein</fullName>
    </recommendedName>
</protein>
<keyword evidence="8" id="KW-1185">Reference proteome</keyword>
<dbReference type="Pfam" id="PF19438">
    <property type="entry name" value="LIN9_C"/>
    <property type="match status" value="1"/>
</dbReference>
<comment type="similarity">
    <text evidence="2">Belongs to the lin-9 family.</text>
</comment>
<feature type="domain" description="DIRP" evidence="6">
    <location>
        <begin position="33"/>
        <end position="138"/>
    </location>
</feature>
<dbReference type="Pfam" id="PF06584">
    <property type="entry name" value="DIRP"/>
    <property type="match status" value="1"/>
</dbReference>
<sequence length="462" mass="52441">MNLKKKKAQEIGLRLRTLLKLPKAHKWVCYECFYGNIDQPLFLGKNDFQICLEETFPHLKTRSLKRAEWSKIRRMMGKPRRCSEAFFAEERNALNLKRKKIRILQSQKVVDIEQFRDLPENIPLSLVIGAKVTAILRKPQEGLFMGIIDAVDMTHGMYRITFDRHGIGTHSVPDYEVISNDPPTYIALSSFQSKVRPRLPMFASSRFLQLLGTQVAQALNDRDPLLSSPVSPSQIKQEPHFTSTNTNNYEDEGTLGGFPIKFLALLVRLTKILNIKKRTIFELKAMNTEAEKMRSLQDPITRGFKKQYAHLILTLEKLNISLDEHLKAVQHFTAELFKSSNLPSVAEPNNIKEKHLRQAKDTISKVSSSFDVKSEASLNLITELLGLMLQLKSFAEIEVGSQELQSLENSLKDAKKLVNQINHSHFESQAQVPIAFMQSSLSHLGNLGAFAESATICNNLVT</sequence>
<dbReference type="GO" id="GO:0006351">
    <property type="term" value="P:DNA-templated transcription"/>
    <property type="evidence" value="ECO:0007669"/>
    <property type="project" value="InterPro"/>
</dbReference>
<comment type="subcellular location">
    <subcellularLocation>
        <location evidence="1">Nucleus</location>
    </subcellularLocation>
</comment>